<dbReference type="InterPro" id="IPR039766">
    <property type="entry name" value="Vps53"/>
</dbReference>
<dbReference type="Pfam" id="PF16854">
    <property type="entry name" value="VPS53_C"/>
    <property type="match status" value="1"/>
</dbReference>
<protein>
    <submittedName>
        <fullName evidence="11">Vacuolar protein sorting-associated protein 53</fullName>
    </submittedName>
</protein>
<evidence type="ECO:0000256" key="2">
    <source>
        <dbReference type="ARBA" id="ARBA00004481"/>
    </source>
</evidence>
<dbReference type="EMBL" id="JAAAIN010000482">
    <property type="protein sequence ID" value="KAG0313893.1"/>
    <property type="molecule type" value="Genomic_DNA"/>
</dbReference>
<keyword evidence="4" id="KW-0967">Endosome</keyword>
<feature type="coiled-coil region" evidence="7">
    <location>
        <begin position="58"/>
        <end position="131"/>
    </location>
</feature>
<dbReference type="Proteomes" id="UP000823405">
    <property type="component" value="Unassembled WGS sequence"/>
</dbReference>
<evidence type="ECO:0000256" key="5">
    <source>
        <dbReference type="ARBA" id="ARBA00023034"/>
    </source>
</evidence>
<dbReference type="OrthoDB" id="10261632at2759"/>
<organism evidence="11 12">
    <name type="scientific">Linnemannia gamsii</name>
    <dbReference type="NCBI Taxonomy" id="64522"/>
    <lineage>
        <taxon>Eukaryota</taxon>
        <taxon>Fungi</taxon>
        <taxon>Fungi incertae sedis</taxon>
        <taxon>Mucoromycota</taxon>
        <taxon>Mortierellomycotina</taxon>
        <taxon>Mortierellomycetes</taxon>
        <taxon>Mortierellales</taxon>
        <taxon>Mortierellaceae</taxon>
        <taxon>Linnemannia</taxon>
    </lineage>
</organism>
<dbReference type="GO" id="GO:0010008">
    <property type="term" value="C:endosome membrane"/>
    <property type="evidence" value="ECO:0007669"/>
    <property type="project" value="UniProtKB-SubCell"/>
</dbReference>
<feature type="domain" description="Vps53 C-terminal" evidence="10">
    <location>
        <begin position="631"/>
        <end position="715"/>
    </location>
</feature>
<feature type="region of interest" description="Disordered" evidence="8">
    <location>
        <begin position="837"/>
        <end position="869"/>
    </location>
</feature>
<dbReference type="InterPro" id="IPR007234">
    <property type="entry name" value="Vps53_N"/>
</dbReference>
<reference evidence="11" key="1">
    <citation type="journal article" date="2020" name="Fungal Divers.">
        <title>Resolving the Mortierellaceae phylogeny through synthesis of multi-gene phylogenetics and phylogenomics.</title>
        <authorList>
            <person name="Vandepol N."/>
            <person name="Liber J."/>
            <person name="Desiro A."/>
            <person name="Na H."/>
            <person name="Kennedy M."/>
            <person name="Barry K."/>
            <person name="Grigoriev I.V."/>
            <person name="Miller A.N."/>
            <person name="O'Donnell K."/>
            <person name="Stajich J.E."/>
            <person name="Bonito G."/>
        </authorList>
    </citation>
    <scope>NUCLEOTIDE SEQUENCE</scope>
    <source>
        <strain evidence="11">NVP60</strain>
    </source>
</reference>
<comment type="caution">
    <text evidence="11">The sequence shown here is derived from an EMBL/GenBank/DDBJ whole genome shotgun (WGS) entry which is preliminary data.</text>
</comment>
<dbReference type="GO" id="GO:0005829">
    <property type="term" value="C:cytosol"/>
    <property type="evidence" value="ECO:0007669"/>
    <property type="project" value="GOC"/>
</dbReference>
<proteinExistence type="inferred from homology"/>
<feature type="domain" description="Vps53 N-terminal" evidence="9">
    <location>
        <begin position="41"/>
        <end position="409"/>
    </location>
</feature>
<dbReference type="InterPro" id="IPR031745">
    <property type="entry name" value="Vps53_C"/>
</dbReference>
<evidence type="ECO:0000256" key="4">
    <source>
        <dbReference type="ARBA" id="ARBA00022753"/>
    </source>
</evidence>
<comment type="similarity">
    <text evidence="3">Belongs to the VPS53 family.</text>
</comment>
<dbReference type="Pfam" id="PF04100">
    <property type="entry name" value="Vps53_N"/>
    <property type="match status" value="1"/>
</dbReference>
<evidence type="ECO:0000256" key="1">
    <source>
        <dbReference type="ARBA" id="ARBA00004150"/>
    </source>
</evidence>
<sequence>MATTTDDTAYVTTTEAIQLAPELNSSITHILRSKDPLDAQEFSSVEYINKIFPNEHSLSAVDQVLARLQAKAKQVQEELRELTRAQTDGGQKGQEEVEAAKKGIEMLFFKIKEIKEKATQSEQMVQEITQDIKSLDYAKRHLTTSITTLKRLQMLVTAVDQLKAMAQRKQYRETAQLLEAVLQLIQYFRTFQNVRQIAELTESVARLQSELERDIVKDFEHGFTQEGILVGNIGQLASACLVIDILGEDVRQNLVEWYCKLQLRAYRSVFKPNEEVSALDNTSRRYAWLKRLLKIHDEEHAHIFPASWDVSRILCLQFCQITRVDLTDILARSASTADVPLLLQVLQLTLEFESQLENRFMSRDVEFALNEDLESAGFSESISPCFEPYLSLYIEAEDKTLEEKINEFKLQEPVPEDDLSVTVLASSTDIFLFYKSALTNCAKLSRKKPFLDLCTVFGKWLRVYANDVLLAKLPKQGDKRPINREYLRSICIVLNTADYSLTTTSQLEERLWANIDPEFVDQVTMEPERQAFLQIISACTRALVRAVESHYEPAMVSMSKLPWGTVEYVGDQSEYVSMIHATLKTCVGAIQELITNKRYFRTFCDKLIESFVSRFAANLTRCKPISEIGAEQMLLDTQAVKSFLVETPNLGLETTVAVPTSFVKFVNRGLGKVETILKTAMSPHEPFDMFIDHYFLLIGDRHLGNFQRILELKGLKRTEQQQMVDAFLKKQTGMENLQENSTVMSVLQGMPAQISAQGVVGPSAGLAGNMAGLGLAALGSGPVAGLMTPGGPGTGGAAGGGKDGSNNPYQLSNIVTSSILSHSPFAALAAQHLNSNSPGGGAHSLGGDLDTGSGLGVGQGGQQSAGQAGGVGGSFAAGAKINVNIRKFVAGIRAKKDQDPGAAGGGGGGTSGI</sequence>
<evidence type="ECO:0000313" key="12">
    <source>
        <dbReference type="Proteomes" id="UP000823405"/>
    </source>
</evidence>
<evidence type="ECO:0000256" key="3">
    <source>
        <dbReference type="ARBA" id="ARBA00008628"/>
    </source>
</evidence>
<evidence type="ECO:0000259" key="10">
    <source>
        <dbReference type="Pfam" id="PF16854"/>
    </source>
</evidence>
<dbReference type="PANTHER" id="PTHR12820">
    <property type="entry name" value="VACUOLAR SORTING PROTEIN 53"/>
    <property type="match status" value="1"/>
</dbReference>
<dbReference type="PANTHER" id="PTHR12820:SF0">
    <property type="entry name" value="VACUOLAR PROTEIN SORTING-ASSOCIATED PROTEIN 53 HOMOLOG"/>
    <property type="match status" value="1"/>
</dbReference>
<feature type="compositionally biased region" description="Gly residues" evidence="8">
    <location>
        <begin position="853"/>
        <end position="869"/>
    </location>
</feature>
<evidence type="ECO:0000256" key="8">
    <source>
        <dbReference type="SAM" id="MobiDB-lite"/>
    </source>
</evidence>
<gene>
    <name evidence="11" type="primary">VPS53</name>
    <name evidence="11" type="ORF">BGZ97_009793</name>
</gene>
<evidence type="ECO:0000256" key="7">
    <source>
        <dbReference type="SAM" id="Coils"/>
    </source>
</evidence>
<evidence type="ECO:0000259" key="9">
    <source>
        <dbReference type="Pfam" id="PF04100"/>
    </source>
</evidence>
<keyword evidence="5" id="KW-0333">Golgi apparatus</keyword>
<evidence type="ECO:0000313" key="11">
    <source>
        <dbReference type="EMBL" id="KAG0313893.1"/>
    </source>
</evidence>
<accession>A0A9P6UPG7</accession>
<dbReference type="AlphaFoldDB" id="A0A9P6UPG7"/>
<dbReference type="Gene3D" id="1.10.357.110">
    <property type="entry name" value="Vacuolar protein sorting-associated protein 53, C-terminus"/>
    <property type="match status" value="1"/>
</dbReference>
<dbReference type="GO" id="GO:0042147">
    <property type="term" value="P:retrograde transport, endosome to Golgi"/>
    <property type="evidence" value="ECO:0007669"/>
    <property type="project" value="InterPro"/>
</dbReference>
<name>A0A9P6UPG7_9FUNG</name>
<evidence type="ECO:0000256" key="6">
    <source>
        <dbReference type="ARBA" id="ARBA00023136"/>
    </source>
</evidence>
<keyword evidence="7" id="KW-0175">Coiled coil</keyword>
<keyword evidence="12" id="KW-1185">Reference proteome</keyword>
<dbReference type="GO" id="GO:0000938">
    <property type="term" value="C:GARP complex"/>
    <property type="evidence" value="ECO:0007669"/>
    <property type="project" value="InterPro"/>
</dbReference>
<keyword evidence="6" id="KW-0472">Membrane</keyword>
<comment type="subcellular location">
    <subcellularLocation>
        <location evidence="2">Endosome membrane</location>
        <topology evidence="2">Peripheral membrane protein</topology>
    </subcellularLocation>
    <subcellularLocation>
        <location evidence="1">Golgi apparatus</location>
        <location evidence="1">trans-Golgi network membrane</location>
        <topology evidence="1">Peripheral membrane protein</topology>
    </subcellularLocation>
</comment>
<dbReference type="InterPro" id="IPR038260">
    <property type="entry name" value="Vps53_C_sf"/>
</dbReference>